<evidence type="ECO:0000256" key="4">
    <source>
        <dbReference type="ARBA" id="ARBA00022475"/>
    </source>
</evidence>
<dbReference type="GO" id="GO:0005886">
    <property type="term" value="C:plasma membrane"/>
    <property type="evidence" value="ECO:0007669"/>
    <property type="project" value="UniProtKB-SubCell"/>
</dbReference>
<dbReference type="Pfam" id="PF01594">
    <property type="entry name" value="AI-2E_transport"/>
    <property type="match status" value="1"/>
</dbReference>
<evidence type="ECO:0000256" key="1">
    <source>
        <dbReference type="ARBA" id="ARBA00004651"/>
    </source>
</evidence>
<proteinExistence type="inferred from homology"/>
<dbReference type="AlphaFoldDB" id="A0A7W9KR64"/>
<dbReference type="GO" id="GO:0055085">
    <property type="term" value="P:transmembrane transport"/>
    <property type="evidence" value="ECO:0007669"/>
    <property type="project" value="TreeGrafter"/>
</dbReference>
<feature type="transmembrane region" description="Helical" evidence="8">
    <location>
        <begin position="164"/>
        <end position="184"/>
    </location>
</feature>
<evidence type="ECO:0000256" key="3">
    <source>
        <dbReference type="ARBA" id="ARBA00022448"/>
    </source>
</evidence>
<feature type="transmembrane region" description="Helical" evidence="8">
    <location>
        <begin position="45"/>
        <end position="65"/>
    </location>
</feature>
<evidence type="ECO:0000256" key="2">
    <source>
        <dbReference type="ARBA" id="ARBA00009773"/>
    </source>
</evidence>
<gene>
    <name evidence="9" type="ORF">BJ998_008404</name>
</gene>
<name>A0A7W9KR64_9PSEU</name>
<evidence type="ECO:0000256" key="6">
    <source>
        <dbReference type="ARBA" id="ARBA00022989"/>
    </source>
</evidence>
<evidence type="ECO:0000256" key="8">
    <source>
        <dbReference type="SAM" id="Phobius"/>
    </source>
</evidence>
<comment type="subcellular location">
    <subcellularLocation>
        <location evidence="1">Cell membrane</location>
        <topology evidence="1">Multi-pass membrane protein</topology>
    </subcellularLocation>
</comment>
<feature type="transmembrane region" description="Helical" evidence="8">
    <location>
        <begin position="315"/>
        <end position="348"/>
    </location>
</feature>
<comment type="caution">
    <text evidence="9">The sequence shown here is derived from an EMBL/GenBank/DDBJ whole genome shotgun (WGS) entry which is preliminary data.</text>
</comment>
<dbReference type="PANTHER" id="PTHR21716">
    <property type="entry name" value="TRANSMEMBRANE PROTEIN"/>
    <property type="match status" value="1"/>
</dbReference>
<evidence type="ECO:0000256" key="7">
    <source>
        <dbReference type="ARBA" id="ARBA00023136"/>
    </source>
</evidence>
<dbReference type="Proteomes" id="UP000585638">
    <property type="component" value="Unassembled WGS sequence"/>
</dbReference>
<keyword evidence="3" id="KW-0813">Transport</keyword>
<evidence type="ECO:0000313" key="9">
    <source>
        <dbReference type="EMBL" id="MBB5897145.1"/>
    </source>
</evidence>
<feature type="transmembrane region" description="Helical" evidence="8">
    <location>
        <begin position="21"/>
        <end position="39"/>
    </location>
</feature>
<keyword evidence="7 8" id="KW-0472">Membrane</keyword>
<comment type="similarity">
    <text evidence="2">Belongs to the autoinducer-2 exporter (AI-2E) (TC 2.A.86) family.</text>
</comment>
<feature type="transmembrane region" description="Helical" evidence="8">
    <location>
        <begin position="245"/>
        <end position="264"/>
    </location>
</feature>
<evidence type="ECO:0000256" key="5">
    <source>
        <dbReference type="ARBA" id="ARBA00022692"/>
    </source>
</evidence>
<sequence>MAASTPRGRLPVLTSGLIGRATVRAFQILIIFGALWALSVIAAQISIVVIPLAVAMLLAALLAPLASWLRRHGWPRVLAVLVALLAGLVVVGGLVTFITVSVVSDWQELGSRLNQGIDQTHGWLVHGPLHLDDRQLTQMFDQLRSWVDSHRDVVASTALNTVTAVAELGAGILLALFMLIVFLYDGERVWQHVVALWPKRTADRMDRAGRAAFDALVRFVRTTGLVALIDAIAIGIGLALLHVPLVVPLAALVFLGAFVPYVGAFASGAAAVVMGLLAGGPVTALLVLAVVVGVQQLEGNVLHPLLTGNFVRLHPLVVVVVVAIGGAEAGIVGALLAVPVTACVYAGLTAVRSPASTPESEPE</sequence>
<keyword evidence="4" id="KW-1003">Cell membrane</keyword>
<accession>A0A7W9KR64</accession>
<organism evidence="9 10">
    <name type="scientific">Kutzneria kofuensis</name>
    <dbReference type="NCBI Taxonomy" id="103725"/>
    <lineage>
        <taxon>Bacteria</taxon>
        <taxon>Bacillati</taxon>
        <taxon>Actinomycetota</taxon>
        <taxon>Actinomycetes</taxon>
        <taxon>Pseudonocardiales</taxon>
        <taxon>Pseudonocardiaceae</taxon>
        <taxon>Kutzneria</taxon>
    </lineage>
</organism>
<keyword evidence="10" id="KW-1185">Reference proteome</keyword>
<dbReference type="RefSeq" id="WP_184869604.1">
    <property type="nucleotide sequence ID" value="NZ_BAAAWY010000106.1"/>
</dbReference>
<feature type="transmembrane region" description="Helical" evidence="8">
    <location>
        <begin position="215"/>
        <end position="239"/>
    </location>
</feature>
<keyword evidence="5 8" id="KW-0812">Transmembrane</keyword>
<evidence type="ECO:0000313" key="10">
    <source>
        <dbReference type="Proteomes" id="UP000585638"/>
    </source>
</evidence>
<dbReference type="EMBL" id="JACHIR010000002">
    <property type="protein sequence ID" value="MBB5897145.1"/>
    <property type="molecule type" value="Genomic_DNA"/>
</dbReference>
<keyword evidence="6 8" id="KW-1133">Transmembrane helix</keyword>
<feature type="transmembrane region" description="Helical" evidence="8">
    <location>
        <begin position="77"/>
        <end position="103"/>
    </location>
</feature>
<reference evidence="9 10" key="1">
    <citation type="submission" date="2020-08" db="EMBL/GenBank/DDBJ databases">
        <title>Sequencing the genomes of 1000 actinobacteria strains.</title>
        <authorList>
            <person name="Klenk H.-P."/>
        </authorList>
    </citation>
    <scope>NUCLEOTIDE SEQUENCE [LARGE SCALE GENOMIC DNA]</scope>
    <source>
        <strain evidence="9 10">DSM 43851</strain>
    </source>
</reference>
<feature type="transmembrane region" description="Helical" evidence="8">
    <location>
        <begin position="271"/>
        <end position="295"/>
    </location>
</feature>
<dbReference type="PANTHER" id="PTHR21716:SF53">
    <property type="entry name" value="PERMEASE PERM-RELATED"/>
    <property type="match status" value="1"/>
</dbReference>
<dbReference type="InterPro" id="IPR002549">
    <property type="entry name" value="AI-2E-like"/>
</dbReference>
<protein>
    <submittedName>
        <fullName evidence="9">Putative PurR-regulated permease PerM</fullName>
    </submittedName>
</protein>